<proteinExistence type="predicted"/>
<organism evidence="1 2">
    <name type="scientific">Fibrivirga algicola</name>
    <dbReference type="NCBI Taxonomy" id="2950420"/>
    <lineage>
        <taxon>Bacteria</taxon>
        <taxon>Pseudomonadati</taxon>
        <taxon>Bacteroidota</taxon>
        <taxon>Cytophagia</taxon>
        <taxon>Cytophagales</taxon>
        <taxon>Spirosomataceae</taxon>
        <taxon>Fibrivirga</taxon>
    </lineage>
</organism>
<gene>
    <name evidence="1" type="ORF">F7231_04360</name>
</gene>
<dbReference type="Pfam" id="PF09926">
    <property type="entry name" value="DUF2158"/>
    <property type="match status" value="1"/>
</dbReference>
<comment type="caution">
    <text evidence="1">The sequence shown here is derived from an EMBL/GenBank/DDBJ whole genome shotgun (WGS) entry which is preliminary data.</text>
</comment>
<dbReference type="RefSeq" id="WP_166691024.1">
    <property type="nucleotide sequence ID" value="NZ_WAEL01000001.1"/>
</dbReference>
<accession>A0ABX0QF75</accession>
<name>A0ABX0QF75_9BACT</name>
<reference evidence="2" key="2">
    <citation type="submission" date="2023-07" db="EMBL/GenBank/DDBJ databases">
        <authorList>
            <person name="Jung D.-H."/>
        </authorList>
    </citation>
    <scope>NUCLEOTIDE SEQUENCE [LARGE SCALE GENOMIC DNA]</scope>
    <source>
        <strain evidence="2">JA-25</strain>
    </source>
</reference>
<evidence type="ECO:0000313" key="2">
    <source>
        <dbReference type="Proteomes" id="UP000606008"/>
    </source>
</evidence>
<protein>
    <submittedName>
        <fullName evidence="1">DUF2158 domain-containing protein</fullName>
    </submittedName>
</protein>
<keyword evidence="2" id="KW-1185">Reference proteome</keyword>
<dbReference type="Proteomes" id="UP000606008">
    <property type="component" value="Unassembled WGS sequence"/>
</dbReference>
<reference evidence="2" key="1">
    <citation type="submission" date="2019-09" db="EMBL/GenBank/DDBJ databases">
        <authorList>
            <person name="Jung D.-H."/>
        </authorList>
    </citation>
    <scope>NUCLEOTIDE SEQUENCE [LARGE SCALE GENOMIC DNA]</scope>
    <source>
        <strain evidence="2">JA-25</strain>
    </source>
</reference>
<evidence type="ECO:0000313" key="1">
    <source>
        <dbReference type="EMBL" id="NID09393.1"/>
    </source>
</evidence>
<dbReference type="InterPro" id="IPR019226">
    <property type="entry name" value="DUF2158"/>
</dbReference>
<dbReference type="EMBL" id="WAEL01000001">
    <property type="protein sequence ID" value="NID09393.1"/>
    <property type="molecule type" value="Genomic_DNA"/>
</dbReference>
<sequence length="60" mass="7046">MDEKKKFTPGMVVELMSGSPKMTVLRYNGDGLICEWYSETKAEFQWHEFKEVMLIEVGRD</sequence>